<evidence type="ECO:0000256" key="10">
    <source>
        <dbReference type="ARBA" id="ARBA00023033"/>
    </source>
</evidence>
<comment type="subcellular location">
    <subcellularLocation>
        <location evidence="1">Membrane</location>
    </subcellularLocation>
</comment>
<dbReference type="GO" id="GO:0005506">
    <property type="term" value="F:iron ion binding"/>
    <property type="evidence" value="ECO:0007669"/>
    <property type="project" value="InterPro"/>
</dbReference>
<keyword evidence="11" id="KW-0876">Taxol biosynthesis</keyword>
<sequence length="517" mass="58599">MEMNICRELWLWGLLLGVVALVVRIGKAIWWRPRQIQRHLAAQGITGPSYKLLFGNLLELKKMLQEAKSKPMELSNRILPRIIPYYDTSLQKYGRIFLYWFGTKPRLNIHDVDLIKEILSTKFGHFEKPPPTPLTKQLGGDGLASLEGQQWAKHRRIINPAFYVENLKGMIPTVAASAADMLGSWNERVGARDAEIEVSKEFRELTADIIARTAFGSSYVAGKCIFDMQSEQMMLVVEAARSLYIPGFRFLPTRKNMRRWKLDKEIKRSLKMLINERKQALSMGKSEGYGNDLLGIMMATNKKDPGTQNTSMTVEEIIDECKIFFFAGHETTSVLLTWTMVLLGMHQEWQEAARKEVLDICGKSVPNSDNINRLKIVTMILNESLRLYPPGVLLLRHTYKEMQLGDFTIPAGTELLLPILAIHRDPKLWGNDADEFKPQRFAEGVANAAKHPLAFMPFSFGPRICIGLNFAMIEAKVVLAMILQQFSFSLSPSYSHAPTTVITLQPQFGAQIIVSQL</sequence>
<dbReference type="PRINTS" id="PR00385">
    <property type="entry name" value="P450"/>
</dbReference>
<comment type="cofactor">
    <cofactor evidence="13">
        <name>heme</name>
        <dbReference type="ChEBI" id="CHEBI:30413"/>
    </cofactor>
</comment>
<feature type="transmembrane region" description="Helical" evidence="15">
    <location>
        <begin position="9"/>
        <end position="31"/>
    </location>
</feature>
<keyword evidence="8 14" id="KW-0560">Oxidoreductase</keyword>
<dbReference type="UniPathway" id="UPA00842"/>
<dbReference type="GO" id="GO:0016020">
    <property type="term" value="C:membrane"/>
    <property type="evidence" value="ECO:0007669"/>
    <property type="project" value="UniProtKB-SubCell"/>
</dbReference>
<evidence type="ECO:0000256" key="1">
    <source>
        <dbReference type="ARBA" id="ARBA00004370"/>
    </source>
</evidence>
<dbReference type="PROSITE" id="PS00086">
    <property type="entry name" value="CYTOCHROME_P450"/>
    <property type="match status" value="1"/>
</dbReference>
<keyword evidence="4 13" id="KW-0349">Heme</keyword>
<evidence type="ECO:0000256" key="14">
    <source>
        <dbReference type="RuleBase" id="RU000461"/>
    </source>
</evidence>
<keyword evidence="12 15" id="KW-0472">Membrane</keyword>
<evidence type="ECO:0000256" key="8">
    <source>
        <dbReference type="ARBA" id="ARBA00023002"/>
    </source>
</evidence>
<evidence type="ECO:0000256" key="13">
    <source>
        <dbReference type="PIRSR" id="PIRSR602401-1"/>
    </source>
</evidence>
<protein>
    <submittedName>
        <fullName evidence="16">TSA: Wollemia nobilis Ref_Wollemi_Transcript_13835_2077 transcribed RNA sequence</fullName>
    </submittedName>
</protein>
<dbReference type="SUPFAM" id="SSF48264">
    <property type="entry name" value="Cytochrome P450"/>
    <property type="match status" value="1"/>
</dbReference>
<dbReference type="InterPro" id="IPR001128">
    <property type="entry name" value="Cyt_P450"/>
</dbReference>
<dbReference type="EMBL" id="GCHU01013757">
    <property type="protein sequence ID" value="JAG87002.1"/>
    <property type="molecule type" value="Transcribed_RNA"/>
</dbReference>
<comment type="pathway">
    <text evidence="2">Alkaloid biosynthesis; taxol biosynthesis.</text>
</comment>
<keyword evidence="10 14" id="KW-0503">Monooxygenase</keyword>
<dbReference type="GO" id="GO:0020037">
    <property type="term" value="F:heme binding"/>
    <property type="evidence" value="ECO:0007669"/>
    <property type="project" value="InterPro"/>
</dbReference>
<dbReference type="Pfam" id="PF00067">
    <property type="entry name" value="p450"/>
    <property type="match status" value="1"/>
</dbReference>
<evidence type="ECO:0000313" key="16">
    <source>
        <dbReference type="EMBL" id="JAG87002.1"/>
    </source>
</evidence>
<keyword evidence="9 13" id="KW-0408">Iron</keyword>
<dbReference type="InterPro" id="IPR036396">
    <property type="entry name" value="Cyt_P450_sf"/>
</dbReference>
<accession>A0A0C9S4N9</accession>
<dbReference type="PRINTS" id="PR00463">
    <property type="entry name" value="EP450I"/>
</dbReference>
<keyword evidence="7 15" id="KW-1133">Transmembrane helix</keyword>
<evidence type="ECO:0000256" key="7">
    <source>
        <dbReference type="ARBA" id="ARBA00022989"/>
    </source>
</evidence>
<dbReference type="InterPro" id="IPR002401">
    <property type="entry name" value="Cyt_P450_E_grp-I"/>
</dbReference>
<organism evidence="16">
    <name type="scientific">Wollemia nobilis</name>
    <dbReference type="NCBI Taxonomy" id="56998"/>
    <lineage>
        <taxon>Eukaryota</taxon>
        <taxon>Viridiplantae</taxon>
        <taxon>Streptophyta</taxon>
        <taxon>Embryophyta</taxon>
        <taxon>Tracheophyta</taxon>
        <taxon>Spermatophyta</taxon>
        <taxon>Pinopsida</taxon>
        <taxon>Pinidae</taxon>
        <taxon>Conifers II</taxon>
        <taxon>Araucariales</taxon>
        <taxon>Araucariaceae</taxon>
        <taxon>Wollemia</taxon>
    </lineage>
</organism>
<dbReference type="PANTHER" id="PTHR24282">
    <property type="entry name" value="CYTOCHROME P450 FAMILY MEMBER"/>
    <property type="match status" value="1"/>
</dbReference>
<evidence type="ECO:0000256" key="2">
    <source>
        <dbReference type="ARBA" id="ARBA00005122"/>
    </source>
</evidence>
<proteinExistence type="inferred from homology"/>
<dbReference type="PANTHER" id="PTHR24282:SF211">
    <property type="entry name" value="CYTOCHROME P450-RELATED"/>
    <property type="match status" value="1"/>
</dbReference>
<dbReference type="InterPro" id="IPR050665">
    <property type="entry name" value="Cytochrome_P450_Monooxygen"/>
</dbReference>
<name>A0A0C9S4N9_9CONI</name>
<dbReference type="Gene3D" id="1.10.630.10">
    <property type="entry name" value="Cytochrome P450"/>
    <property type="match status" value="1"/>
</dbReference>
<evidence type="ECO:0000256" key="9">
    <source>
        <dbReference type="ARBA" id="ARBA00023004"/>
    </source>
</evidence>
<reference evidence="16" key="1">
    <citation type="submission" date="2015-02" db="EMBL/GenBank/DDBJ databases">
        <title>A transcriptome of Wollemia nobilis - a relic of Gondwana.</title>
        <authorList>
            <person name="Chia J.Y."/>
            <person name="Leong Y.S."/>
            <person name="Abdul Karim S."/>
            <person name="Wan Azmi N."/>
            <person name="Hercus R."/>
            <person name="Croft L."/>
        </authorList>
    </citation>
    <scope>NUCLEOTIDE SEQUENCE</scope>
    <source>
        <strain evidence="16">MaeBrown</strain>
        <tissue evidence="16">Leaf</tissue>
    </source>
</reference>
<dbReference type="GO" id="GO:0016705">
    <property type="term" value="F:oxidoreductase activity, acting on paired donors, with incorporation or reduction of molecular oxygen"/>
    <property type="evidence" value="ECO:0007669"/>
    <property type="project" value="InterPro"/>
</dbReference>
<dbReference type="AlphaFoldDB" id="A0A0C9S4N9"/>
<dbReference type="GO" id="GO:0042617">
    <property type="term" value="P:paclitaxel biosynthetic process"/>
    <property type="evidence" value="ECO:0007669"/>
    <property type="project" value="UniProtKB-UniPathway"/>
</dbReference>
<evidence type="ECO:0000256" key="12">
    <source>
        <dbReference type="ARBA" id="ARBA00023136"/>
    </source>
</evidence>
<dbReference type="GO" id="GO:0004497">
    <property type="term" value="F:monooxygenase activity"/>
    <property type="evidence" value="ECO:0007669"/>
    <property type="project" value="UniProtKB-KW"/>
</dbReference>
<feature type="binding site" description="axial binding residue" evidence="13">
    <location>
        <position position="465"/>
    </location>
    <ligand>
        <name>heme</name>
        <dbReference type="ChEBI" id="CHEBI:30413"/>
    </ligand>
    <ligandPart>
        <name>Fe</name>
        <dbReference type="ChEBI" id="CHEBI:18248"/>
    </ligandPart>
</feature>
<keyword evidence="5 15" id="KW-0812">Transmembrane</keyword>
<evidence type="ECO:0000256" key="4">
    <source>
        <dbReference type="ARBA" id="ARBA00022617"/>
    </source>
</evidence>
<comment type="similarity">
    <text evidence="3 14">Belongs to the cytochrome P450 family.</text>
</comment>
<dbReference type="FunFam" id="1.10.630.10:FF:000029">
    <property type="entry name" value="Cytochrome P450 734A1"/>
    <property type="match status" value="1"/>
</dbReference>
<evidence type="ECO:0000256" key="5">
    <source>
        <dbReference type="ARBA" id="ARBA00022692"/>
    </source>
</evidence>
<evidence type="ECO:0000256" key="15">
    <source>
        <dbReference type="SAM" id="Phobius"/>
    </source>
</evidence>
<evidence type="ECO:0000256" key="11">
    <source>
        <dbReference type="ARBA" id="ARBA00023059"/>
    </source>
</evidence>
<evidence type="ECO:0000256" key="6">
    <source>
        <dbReference type="ARBA" id="ARBA00022723"/>
    </source>
</evidence>
<evidence type="ECO:0000256" key="3">
    <source>
        <dbReference type="ARBA" id="ARBA00010617"/>
    </source>
</evidence>
<dbReference type="InterPro" id="IPR017972">
    <property type="entry name" value="Cyt_P450_CS"/>
</dbReference>
<keyword evidence="6 13" id="KW-0479">Metal-binding</keyword>